<dbReference type="Pfam" id="PF00646">
    <property type="entry name" value="F-box"/>
    <property type="match status" value="1"/>
</dbReference>
<dbReference type="PANTHER" id="PTHR31639:SF42">
    <property type="entry name" value="OS02G0160200 PROTEIN"/>
    <property type="match status" value="1"/>
</dbReference>
<comment type="caution">
    <text evidence="2">The sequence shown here is derived from an EMBL/GenBank/DDBJ whole genome shotgun (WGS) entry which is preliminary data.</text>
</comment>
<dbReference type="SUPFAM" id="SSF81383">
    <property type="entry name" value="F-box domain"/>
    <property type="match status" value="1"/>
</dbReference>
<proteinExistence type="predicted"/>
<evidence type="ECO:0000313" key="3">
    <source>
        <dbReference type="Proteomes" id="UP001457282"/>
    </source>
</evidence>
<dbReference type="AlphaFoldDB" id="A0AAW1WQ45"/>
<protein>
    <recommendedName>
        <fullName evidence="1">F-box domain-containing protein</fullName>
    </recommendedName>
</protein>
<dbReference type="EMBL" id="JBEDUW010000005">
    <property type="protein sequence ID" value="KAK9926328.1"/>
    <property type="molecule type" value="Genomic_DNA"/>
</dbReference>
<dbReference type="Proteomes" id="UP001457282">
    <property type="component" value="Unassembled WGS sequence"/>
</dbReference>
<accession>A0AAW1WQ45</accession>
<sequence length="292" mass="33442">MVVDTYIPYLPDPAVHRILSFVSPKLAARSSIVSKQWTRIWDSLPALVFDEDDKICTDSHRRKLFMNYIGNCLKRRKRDQCDLDKFGLRMRYNGGASTMNQCLSFAIERNVKELDICIIRRKMFGKLSRLCYFSSTVFSSAKSLTILKLEGVNLKESIHPMRLLSLKTMSLESVEFNSTSDFLHLVSGCPSIENLLATCILWDAIPSYLRLNYLGEFLKQFDCSRKTSLHVTDAKGVIFPEELRNTWSPPLPTLKHLEVEISSTTAVNDYVLIDSLHWMAPSLEFLSIKQNS</sequence>
<organism evidence="2 3">
    <name type="scientific">Rubus argutus</name>
    <name type="common">Southern blackberry</name>
    <dbReference type="NCBI Taxonomy" id="59490"/>
    <lineage>
        <taxon>Eukaryota</taxon>
        <taxon>Viridiplantae</taxon>
        <taxon>Streptophyta</taxon>
        <taxon>Embryophyta</taxon>
        <taxon>Tracheophyta</taxon>
        <taxon>Spermatophyta</taxon>
        <taxon>Magnoliopsida</taxon>
        <taxon>eudicotyledons</taxon>
        <taxon>Gunneridae</taxon>
        <taxon>Pentapetalae</taxon>
        <taxon>rosids</taxon>
        <taxon>fabids</taxon>
        <taxon>Rosales</taxon>
        <taxon>Rosaceae</taxon>
        <taxon>Rosoideae</taxon>
        <taxon>Rosoideae incertae sedis</taxon>
        <taxon>Rubus</taxon>
    </lineage>
</organism>
<dbReference type="SUPFAM" id="SSF52047">
    <property type="entry name" value="RNI-like"/>
    <property type="match status" value="1"/>
</dbReference>
<evidence type="ECO:0000259" key="1">
    <source>
        <dbReference type="Pfam" id="PF00646"/>
    </source>
</evidence>
<dbReference type="InterPro" id="IPR036047">
    <property type="entry name" value="F-box-like_dom_sf"/>
</dbReference>
<feature type="domain" description="F-box" evidence="1">
    <location>
        <begin position="10"/>
        <end position="45"/>
    </location>
</feature>
<dbReference type="InterPro" id="IPR001810">
    <property type="entry name" value="F-box_dom"/>
</dbReference>
<dbReference type="InterPro" id="IPR013101">
    <property type="entry name" value="LRR_PRU1-like"/>
</dbReference>
<dbReference type="Pfam" id="PF07723">
    <property type="entry name" value="LRR_2"/>
    <property type="match status" value="1"/>
</dbReference>
<name>A0AAW1WQ45_RUBAR</name>
<dbReference type="PANTHER" id="PTHR31639">
    <property type="entry name" value="F-BOX PROTEIN-LIKE"/>
    <property type="match status" value="1"/>
</dbReference>
<evidence type="ECO:0000313" key="2">
    <source>
        <dbReference type="EMBL" id="KAK9926328.1"/>
    </source>
</evidence>
<gene>
    <name evidence="2" type="ORF">M0R45_023565</name>
</gene>
<keyword evidence="3" id="KW-1185">Reference proteome</keyword>
<reference evidence="2 3" key="1">
    <citation type="journal article" date="2023" name="G3 (Bethesda)">
        <title>A chromosome-length genome assembly and annotation of blackberry (Rubus argutus, cv. 'Hillquist').</title>
        <authorList>
            <person name="Bruna T."/>
            <person name="Aryal R."/>
            <person name="Dudchenko O."/>
            <person name="Sargent D.J."/>
            <person name="Mead D."/>
            <person name="Buti M."/>
            <person name="Cavallini A."/>
            <person name="Hytonen T."/>
            <person name="Andres J."/>
            <person name="Pham M."/>
            <person name="Weisz D."/>
            <person name="Mascagni F."/>
            <person name="Usai G."/>
            <person name="Natali L."/>
            <person name="Bassil N."/>
            <person name="Fernandez G.E."/>
            <person name="Lomsadze A."/>
            <person name="Armour M."/>
            <person name="Olukolu B."/>
            <person name="Poorten T."/>
            <person name="Britton C."/>
            <person name="Davik J."/>
            <person name="Ashrafi H."/>
            <person name="Aiden E.L."/>
            <person name="Borodovsky M."/>
            <person name="Worthington M."/>
        </authorList>
    </citation>
    <scope>NUCLEOTIDE SEQUENCE [LARGE SCALE GENOMIC DNA]</scope>
    <source>
        <strain evidence="2">PI 553951</strain>
    </source>
</reference>